<dbReference type="GeneID" id="61527634"/>
<evidence type="ECO:0000256" key="3">
    <source>
        <dbReference type="ARBA" id="ARBA00022475"/>
    </source>
</evidence>
<keyword evidence="4 9" id="KW-0488">Methylation</keyword>
<evidence type="ECO:0000256" key="7">
    <source>
        <dbReference type="ARBA" id="ARBA00022989"/>
    </source>
</evidence>
<keyword evidence="7 9" id="KW-1133">Transmembrane helix</keyword>
<dbReference type="Gene3D" id="3.30.1300.30">
    <property type="entry name" value="GSPII I/J protein-like"/>
    <property type="match status" value="1"/>
</dbReference>
<evidence type="ECO:0000313" key="12">
    <source>
        <dbReference type="EMBL" id="NMV40649.1"/>
    </source>
</evidence>
<sequence>MTPAVKPARYIGRARARRGFTLLEVLVALTIVAVALTATMRAMGSMTSASESLQTRMIATWSAENDLANLRLARAFPDPGSRGFSCPQGDTELWCEETVATTPNPVFRRVEVSVYADAAKSVRLAWLVTLLPNDARNVF</sequence>
<comment type="PTM">
    <text evidence="9">Cleaved by prepilin peptidase.</text>
</comment>
<evidence type="ECO:0000256" key="6">
    <source>
        <dbReference type="ARBA" id="ARBA00022692"/>
    </source>
</evidence>
<keyword evidence="5 9" id="KW-0997">Cell inner membrane</keyword>
<dbReference type="SUPFAM" id="SSF54523">
    <property type="entry name" value="Pili subunits"/>
    <property type="match status" value="1"/>
</dbReference>
<dbReference type="PANTHER" id="PTHR38779:SF2">
    <property type="entry name" value="TYPE II SECRETION SYSTEM PROTEIN I-RELATED"/>
    <property type="match status" value="1"/>
</dbReference>
<dbReference type="NCBIfam" id="TIGR01707">
    <property type="entry name" value="gspI"/>
    <property type="match status" value="1"/>
</dbReference>
<dbReference type="AlphaFoldDB" id="A0A192A0Y6"/>
<dbReference type="Proteomes" id="UP000078572">
    <property type="component" value="Chromosome 1"/>
</dbReference>
<dbReference type="NCBIfam" id="TIGR02532">
    <property type="entry name" value="IV_pilin_GFxxxE"/>
    <property type="match status" value="1"/>
</dbReference>
<dbReference type="STRING" id="190721.ACS15_3494"/>
<feature type="transmembrane region" description="Helical" evidence="9">
    <location>
        <begin position="20"/>
        <end position="40"/>
    </location>
</feature>
<dbReference type="InterPro" id="IPR010052">
    <property type="entry name" value="T2SS_protein-GspI"/>
</dbReference>
<keyword evidence="6 9" id="KW-0812">Transmembrane</keyword>
<dbReference type="GO" id="GO:0005886">
    <property type="term" value="C:plasma membrane"/>
    <property type="evidence" value="ECO:0007669"/>
    <property type="project" value="UniProtKB-SubCell"/>
</dbReference>
<dbReference type="EMBL" id="JABBZM010000024">
    <property type="protein sequence ID" value="NMV40649.1"/>
    <property type="molecule type" value="Genomic_DNA"/>
</dbReference>
<dbReference type="Proteomes" id="UP000575469">
    <property type="component" value="Unassembled WGS sequence"/>
</dbReference>
<evidence type="ECO:0000256" key="9">
    <source>
        <dbReference type="RuleBase" id="RU368030"/>
    </source>
</evidence>
<reference evidence="13" key="1">
    <citation type="submission" date="2016-06" db="EMBL/GenBank/DDBJ databases">
        <authorList>
            <person name="Xu Y."/>
            <person name="Nagy A."/>
            <person name="Yan X."/>
            <person name="Kim S.W."/>
            <person name="Haley B."/>
            <person name="Liu N.T."/>
            <person name="Nou X."/>
        </authorList>
    </citation>
    <scope>NUCLEOTIDE SEQUENCE [LARGE SCALE GENOMIC DNA]</scope>
    <source>
        <strain evidence="13">ATCC 49129</strain>
    </source>
</reference>
<dbReference type="InterPro" id="IPR012902">
    <property type="entry name" value="N_methyl_site"/>
</dbReference>
<dbReference type="OrthoDB" id="5296572at2"/>
<evidence type="ECO:0000313" key="11">
    <source>
        <dbReference type="EMBL" id="ANJ73962.1"/>
    </source>
</evidence>
<evidence type="ECO:0000259" key="10">
    <source>
        <dbReference type="Pfam" id="PF02501"/>
    </source>
</evidence>
<dbReference type="GO" id="GO:0015627">
    <property type="term" value="C:type II protein secretion system complex"/>
    <property type="evidence" value="ECO:0007669"/>
    <property type="project" value="UniProtKB-UniRule"/>
</dbReference>
<evidence type="ECO:0000256" key="1">
    <source>
        <dbReference type="ARBA" id="ARBA00004377"/>
    </source>
</evidence>
<comment type="subcellular location">
    <subcellularLocation>
        <location evidence="1 9">Cell inner membrane</location>
        <topology evidence="1 9">Single-pass membrane protein</topology>
    </subcellularLocation>
</comment>
<dbReference type="PROSITE" id="PS00409">
    <property type="entry name" value="PROKAR_NTER_METHYL"/>
    <property type="match status" value="1"/>
</dbReference>
<feature type="domain" description="Type II secretion system protein GspI C-terminal" evidence="10">
    <location>
        <begin position="53"/>
        <end position="131"/>
    </location>
</feature>
<dbReference type="PANTHER" id="PTHR38779">
    <property type="entry name" value="TYPE II SECRETION SYSTEM PROTEIN I-RELATED"/>
    <property type="match status" value="1"/>
</dbReference>
<accession>A0A192A0Y6</accession>
<dbReference type="InterPro" id="IPR003413">
    <property type="entry name" value="T2SS_GspI_C"/>
</dbReference>
<dbReference type="EMBL" id="CP016022">
    <property type="protein sequence ID" value="ANJ73962.1"/>
    <property type="molecule type" value="Genomic_DNA"/>
</dbReference>
<protein>
    <recommendedName>
        <fullName evidence="9">Type II secretion system protein I</fullName>
        <shortName evidence="9">T2SS minor pseudopilin I</shortName>
    </recommendedName>
</protein>
<organism evidence="11 13">
    <name type="scientific">Ralstonia insidiosa</name>
    <dbReference type="NCBI Taxonomy" id="190721"/>
    <lineage>
        <taxon>Bacteria</taxon>
        <taxon>Pseudomonadati</taxon>
        <taxon>Pseudomonadota</taxon>
        <taxon>Betaproteobacteria</taxon>
        <taxon>Burkholderiales</taxon>
        <taxon>Burkholderiaceae</taxon>
        <taxon>Ralstonia</taxon>
    </lineage>
</organism>
<evidence type="ECO:0000256" key="5">
    <source>
        <dbReference type="ARBA" id="ARBA00022519"/>
    </source>
</evidence>
<dbReference type="Pfam" id="PF07963">
    <property type="entry name" value="N_methyl"/>
    <property type="match status" value="1"/>
</dbReference>
<evidence type="ECO:0000313" key="14">
    <source>
        <dbReference type="Proteomes" id="UP000575469"/>
    </source>
</evidence>
<name>A0A192A0Y6_9RALS</name>
<dbReference type="InterPro" id="IPR045584">
    <property type="entry name" value="Pilin-like"/>
</dbReference>
<evidence type="ECO:0000256" key="8">
    <source>
        <dbReference type="ARBA" id="ARBA00023136"/>
    </source>
</evidence>
<reference evidence="12 14" key="3">
    <citation type="submission" date="2020-04" db="EMBL/GenBank/DDBJ databases">
        <title>Ralstonia insidiosa genome sequencing and assembly.</title>
        <authorList>
            <person name="Martins R.C.R."/>
            <person name="Perdigao-Neto L.V."/>
            <person name="Levin A.S.S."/>
            <person name="Costa S.F."/>
        </authorList>
    </citation>
    <scope>NUCLEOTIDE SEQUENCE [LARGE SCALE GENOMIC DNA]</scope>
    <source>
        <strain evidence="12 14">5047</strain>
    </source>
</reference>
<dbReference type="RefSeq" id="WP_064805558.1">
    <property type="nucleotide sequence ID" value="NZ_CP016022.1"/>
</dbReference>
<evidence type="ECO:0000256" key="4">
    <source>
        <dbReference type="ARBA" id="ARBA00022481"/>
    </source>
</evidence>
<dbReference type="Pfam" id="PF02501">
    <property type="entry name" value="T2SSI"/>
    <property type="match status" value="1"/>
</dbReference>
<evidence type="ECO:0000256" key="2">
    <source>
        <dbReference type="ARBA" id="ARBA00008358"/>
    </source>
</evidence>
<dbReference type="GO" id="GO:0015628">
    <property type="term" value="P:protein secretion by the type II secretion system"/>
    <property type="evidence" value="ECO:0007669"/>
    <property type="project" value="UniProtKB-UniRule"/>
</dbReference>
<comment type="similarity">
    <text evidence="2 9">Belongs to the GSP I family.</text>
</comment>
<comment type="subunit">
    <text evidence="9">Type II secretion is composed of four main components: the outer membrane complex, the inner membrane complex, the cytoplasmic secretion ATPase and the periplasm-spanning pseudopilus.</text>
</comment>
<reference evidence="11" key="2">
    <citation type="submission" date="2016-06" db="EMBL/GenBank/DDBJ databases">
        <authorList>
            <person name="Kjaerup R.B."/>
            <person name="Dalgaard T.S."/>
            <person name="Juul-Madsen H.R."/>
        </authorList>
    </citation>
    <scope>NUCLEOTIDE SEQUENCE [LARGE SCALE GENOMIC DNA]</scope>
    <source>
        <strain evidence="11">ATCC 49129</strain>
    </source>
</reference>
<comment type="function">
    <text evidence="9">Component of the type II secretion system required for the energy-dependent secretion of extracellular factors such as proteases and toxins from the periplasm.</text>
</comment>
<keyword evidence="8 9" id="KW-0472">Membrane</keyword>
<keyword evidence="3" id="KW-1003">Cell membrane</keyword>
<gene>
    <name evidence="12" type="primary">gspI</name>
    <name evidence="11" type="ORF">A9Y76_16550</name>
    <name evidence="12" type="ORF">HGR00_22305</name>
</gene>
<keyword evidence="13" id="KW-1185">Reference proteome</keyword>
<proteinExistence type="inferred from homology"/>
<evidence type="ECO:0000313" key="13">
    <source>
        <dbReference type="Proteomes" id="UP000078572"/>
    </source>
</evidence>